<reference evidence="1 2" key="2">
    <citation type="journal article" date="2021" name="Int. J. Syst. Evol. Microbiol.">
        <title>Isolation and Polyphasic Characterization of Desulfuromonas versatilis sp. Nov., an Electrogenic Bacteria Capable of Versatile Metabolism Isolated from a Graphene Oxide-Reducing Enrichment Culture.</title>
        <authorList>
            <person name="Xie L."/>
            <person name="Yoshida N."/>
            <person name="Ishii S."/>
            <person name="Meng L."/>
        </authorList>
    </citation>
    <scope>NUCLEOTIDE SEQUENCE [LARGE SCALE GENOMIC DNA]</scope>
    <source>
        <strain evidence="1 2">NIT-T3</strain>
    </source>
</reference>
<accession>A0ABM8HXP4</accession>
<gene>
    <name evidence="1" type="ORF">DESUT3_23620</name>
</gene>
<dbReference type="RefSeq" id="WP_221248726.1">
    <property type="nucleotide sequence ID" value="NZ_AP024355.1"/>
</dbReference>
<evidence type="ECO:0000313" key="1">
    <source>
        <dbReference type="EMBL" id="BCR05293.1"/>
    </source>
</evidence>
<protein>
    <recommendedName>
        <fullName evidence="3">Response regulator receiver protein</fullName>
    </recommendedName>
</protein>
<dbReference type="InterPro" id="IPR011006">
    <property type="entry name" value="CheY-like_superfamily"/>
</dbReference>
<organism evidence="1 2">
    <name type="scientific">Desulfuromonas versatilis</name>
    <dbReference type="NCBI Taxonomy" id="2802975"/>
    <lineage>
        <taxon>Bacteria</taxon>
        <taxon>Pseudomonadati</taxon>
        <taxon>Thermodesulfobacteriota</taxon>
        <taxon>Desulfuromonadia</taxon>
        <taxon>Desulfuromonadales</taxon>
        <taxon>Desulfuromonadaceae</taxon>
        <taxon>Desulfuromonas</taxon>
    </lineage>
</organism>
<dbReference type="SUPFAM" id="SSF52172">
    <property type="entry name" value="CheY-like"/>
    <property type="match status" value="1"/>
</dbReference>
<evidence type="ECO:0000313" key="2">
    <source>
        <dbReference type="Proteomes" id="UP001319827"/>
    </source>
</evidence>
<evidence type="ECO:0008006" key="3">
    <source>
        <dbReference type="Google" id="ProtNLM"/>
    </source>
</evidence>
<reference evidence="1 2" key="1">
    <citation type="journal article" date="2016" name="C (Basel)">
        <title>Selective Growth of and Electricity Production by Marine Exoelectrogenic Bacteria in Self-Aggregated Hydrogel of Microbially Reduced Graphene Oxide.</title>
        <authorList>
            <person name="Yoshida N."/>
            <person name="Goto Y."/>
            <person name="Miyata Y."/>
        </authorList>
    </citation>
    <scope>NUCLEOTIDE SEQUENCE [LARGE SCALE GENOMIC DNA]</scope>
    <source>
        <strain evidence="1 2">NIT-T3</strain>
    </source>
</reference>
<sequence>MKPKKILIVDENGFGRICSALLEMDGYRAEHRAGFKPSAPMRAEDFGLVITSYPYGAGVFESLKGTDVPVLVLSDCISDSLMEEMNKVTRSYCMVKPIDYDRFNVLIGQVLSGEVGLEGGCRIV</sequence>
<keyword evidence="2" id="KW-1185">Reference proteome</keyword>
<dbReference type="Proteomes" id="UP001319827">
    <property type="component" value="Chromosome"/>
</dbReference>
<name>A0ABM8HXP4_9BACT</name>
<proteinExistence type="predicted"/>
<dbReference type="EMBL" id="AP024355">
    <property type="protein sequence ID" value="BCR05293.1"/>
    <property type="molecule type" value="Genomic_DNA"/>
</dbReference>